<comment type="caution">
    <text evidence="1">The sequence shown here is derived from an EMBL/GenBank/DDBJ whole genome shotgun (WGS) entry which is preliminary data.</text>
</comment>
<organism evidence="1 2">
    <name type="scientific">Xanthocytophaga flava</name>
    <dbReference type="NCBI Taxonomy" id="3048013"/>
    <lineage>
        <taxon>Bacteria</taxon>
        <taxon>Pseudomonadati</taxon>
        <taxon>Bacteroidota</taxon>
        <taxon>Cytophagia</taxon>
        <taxon>Cytophagales</taxon>
        <taxon>Rhodocytophagaceae</taxon>
        <taxon>Xanthocytophaga</taxon>
    </lineage>
</organism>
<proteinExistence type="predicted"/>
<evidence type="ECO:0000313" key="1">
    <source>
        <dbReference type="EMBL" id="MDJ1498960.1"/>
    </source>
</evidence>
<protein>
    <recommendedName>
        <fullName evidence="3">Sugar-binding protein</fullName>
    </recommendedName>
</protein>
<evidence type="ECO:0000313" key="2">
    <source>
        <dbReference type="Proteomes" id="UP001228581"/>
    </source>
</evidence>
<sequence>MIKRLLSLVFIGGMLFTSCKSDSDETPTPESEKTCKVIQSKTITLSPNSSGDTTTTNYEYNSQGYPTSQNSTSSKNGITTRTFTYNSEGFLTEEVTETTGSYSYRQVITYTYADGKLAKKNAKFTSNTTNYLLDHYYNPDGRFSYLVYNGTPQDIDSLLYGYTDGKLTSIRERFDHSGNKINHSYTITTDTKGLVTSKIEGNNKQLYQYNSYGEKIRLDMYSGEQLYAYQISEYDDKKRIDEITYPLFKGHTPLNEEGLFVHNPTKFISYNVIPNQPDKVSYSNTYEYEYGAHGYPTKVVSKQNWGEEPTVITTTYTFSCQ</sequence>
<keyword evidence="2" id="KW-1185">Reference proteome</keyword>
<gene>
    <name evidence="1" type="ORF">QNI19_38900</name>
</gene>
<dbReference type="EMBL" id="JASJOT010000073">
    <property type="protein sequence ID" value="MDJ1498960.1"/>
    <property type="molecule type" value="Genomic_DNA"/>
</dbReference>
<accession>A0ABT7CYV1</accession>
<name>A0ABT7CYV1_9BACT</name>
<evidence type="ECO:0008006" key="3">
    <source>
        <dbReference type="Google" id="ProtNLM"/>
    </source>
</evidence>
<reference evidence="1 2" key="1">
    <citation type="submission" date="2023-05" db="EMBL/GenBank/DDBJ databases">
        <authorList>
            <person name="Zhang X."/>
        </authorList>
    </citation>
    <scope>NUCLEOTIDE SEQUENCE [LARGE SCALE GENOMIC DNA]</scope>
    <source>
        <strain evidence="1 2">DM2B3-1</strain>
    </source>
</reference>
<dbReference type="RefSeq" id="WP_314006008.1">
    <property type="nucleotide sequence ID" value="NZ_JASJOT010000073.1"/>
</dbReference>
<dbReference type="PROSITE" id="PS51257">
    <property type="entry name" value="PROKAR_LIPOPROTEIN"/>
    <property type="match status" value="1"/>
</dbReference>
<dbReference type="Proteomes" id="UP001228581">
    <property type="component" value="Unassembled WGS sequence"/>
</dbReference>